<dbReference type="HOGENOM" id="CLU_442106_0_0_1"/>
<gene>
    <name evidence="3" type="ORF">PV04_05693</name>
</gene>
<evidence type="ECO:0000256" key="1">
    <source>
        <dbReference type="SAM" id="Coils"/>
    </source>
</evidence>
<evidence type="ECO:0000313" key="3">
    <source>
        <dbReference type="EMBL" id="KIW66357.1"/>
    </source>
</evidence>
<evidence type="ECO:0000256" key="2">
    <source>
        <dbReference type="SAM" id="MobiDB-lite"/>
    </source>
</evidence>
<evidence type="ECO:0000313" key="4">
    <source>
        <dbReference type="Proteomes" id="UP000054266"/>
    </source>
</evidence>
<feature type="region of interest" description="Disordered" evidence="2">
    <location>
        <begin position="524"/>
        <end position="618"/>
    </location>
</feature>
<feature type="coiled-coil region" evidence="1">
    <location>
        <begin position="337"/>
        <end position="483"/>
    </location>
</feature>
<sequence>MESESESEPVPASCFEIDQVYAPEAVVPLVRELLQRLSDGLPSAIDTERGREALRQGIVPPLLDCLSNLRHFRSMPSISIDELATREKSSSRREEELNQDLARVESIIRGITLRLDWMKDPQDPNTFLEDMSLENVGRFVEWRILQLRDCVKHYAGLNYKLWEDTQNFAKENGRLKEEAAESLKSRLNAEEELRREKGRSAEEADRLEAQLRIVQQESSELVSANMELKAQNTTLVQEARTWVEKQKSLRAEHDKIVADLEAGHGALKDHLRQDMKRAEFVQQELQRKEDECQNIRATLVGLQAHYGCERAAHHDARAKLKEWQEHSRGSKIDSNIVEDLKLQVQRLQSSLHDEKLLRQRERDEYETALKTQSVKHARELSTLRVDLEQSRNRCEDVVEQHRKEIRTKDAEVQSRMTAAQKEAEAALNEQRERYEHQMRKQDSEHELKLADVLSKVKEAQDKADQAQKEASHLLIELEELQEKSDAYPQLIQETFYRVFTPRTKESLAYDVSAPFEEQLSIPARKRGHADIDPITPTPSNAKRSRLENDTHLHVTATKASAGPNSRRRQANGAGVEREVTVPPQANGLSQPRLLMPPPSPQGMVSGLPRYRPWTPPPG</sequence>
<feature type="coiled-coil region" evidence="1">
    <location>
        <begin position="268"/>
        <end position="305"/>
    </location>
</feature>
<keyword evidence="4" id="KW-1185">Reference proteome</keyword>
<dbReference type="Proteomes" id="UP000054266">
    <property type="component" value="Unassembled WGS sequence"/>
</dbReference>
<accession>A0A0D2DW60</accession>
<organism evidence="3 4">
    <name type="scientific">Phialophora macrospora</name>
    <dbReference type="NCBI Taxonomy" id="1851006"/>
    <lineage>
        <taxon>Eukaryota</taxon>
        <taxon>Fungi</taxon>
        <taxon>Dikarya</taxon>
        <taxon>Ascomycota</taxon>
        <taxon>Pezizomycotina</taxon>
        <taxon>Eurotiomycetes</taxon>
        <taxon>Chaetothyriomycetidae</taxon>
        <taxon>Chaetothyriales</taxon>
        <taxon>Herpotrichiellaceae</taxon>
        <taxon>Phialophora</taxon>
    </lineage>
</organism>
<proteinExistence type="predicted"/>
<reference evidence="3 4" key="1">
    <citation type="submission" date="2015-01" db="EMBL/GenBank/DDBJ databases">
        <title>The Genome Sequence of Capronia semiimmersa CBS27337.</title>
        <authorList>
            <consortium name="The Broad Institute Genomics Platform"/>
            <person name="Cuomo C."/>
            <person name="de Hoog S."/>
            <person name="Gorbushina A."/>
            <person name="Stielow B."/>
            <person name="Teixiera M."/>
            <person name="Abouelleil A."/>
            <person name="Chapman S.B."/>
            <person name="Priest M."/>
            <person name="Young S.K."/>
            <person name="Wortman J."/>
            <person name="Nusbaum C."/>
            <person name="Birren B."/>
        </authorList>
    </citation>
    <scope>NUCLEOTIDE SEQUENCE [LARGE SCALE GENOMIC DNA]</scope>
    <source>
        <strain evidence="3 4">CBS 27337</strain>
    </source>
</reference>
<dbReference type="EMBL" id="KN846959">
    <property type="protein sequence ID" value="KIW66357.1"/>
    <property type="molecule type" value="Genomic_DNA"/>
</dbReference>
<name>A0A0D2DW60_9EURO</name>
<dbReference type="STRING" id="5601.A0A0D2DW60"/>
<keyword evidence="1" id="KW-0175">Coiled coil</keyword>
<protein>
    <submittedName>
        <fullName evidence="3">Uncharacterized protein</fullName>
    </submittedName>
</protein>
<feature type="coiled-coil region" evidence="1">
    <location>
        <begin position="190"/>
        <end position="224"/>
    </location>
</feature>
<dbReference type="AlphaFoldDB" id="A0A0D2DW60"/>